<accession>A0A8F5MJ14</accession>
<sequence length="63" mass="7633">MNNFDKFRQDLLSLGLSDFAVSFRNDRVYKCEERSSCKFCKFNSSWNSCDYDRLLWLQEERSC</sequence>
<protein>
    <submittedName>
        <fullName evidence="1">Uncharacterized protein</fullName>
    </submittedName>
</protein>
<reference evidence="1" key="1">
    <citation type="submission" date="2021-04" db="EMBL/GenBank/DDBJ databases">
        <title>Genomes of microviruses identified in yellow-bellied marmot fecal samples.</title>
        <authorList>
            <person name="Varsani A."/>
            <person name="Kraberger S."/>
            <person name="Chatterjee A."/>
            <person name="Richet C."/>
            <person name="Fontenele R.S."/>
            <person name="Schmidlin K."/>
            <person name="Blumstein D.T."/>
        </authorList>
    </citation>
    <scope>NUCLEOTIDE SEQUENCE</scope>
    <source>
        <strain evidence="1">Mar20</strain>
    </source>
</reference>
<evidence type="ECO:0000313" key="1">
    <source>
        <dbReference type="EMBL" id="QXN75078.1"/>
    </source>
</evidence>
<name>A0A8F5MJ14_9VIRU</name>
<dbReference type="EMBL" id="MZ089766">
    <property type="protein sequence ID" value="QXN75078.1"/>
    <property type="molecule type" value="Genomic_DNA"/>
</dbReference>
<proteinExistence type="predicted"/>
<organism evidence="1">
    <name type="scientific">Microvirus mar20</name>
    <dbReference type="NCBI Taxonomy" id="2851153"/>
    <lineage>
        <taxon>Viruses</taxon>
        <taxon>Monodnaviria</taxon>
        <taxon>Sangervirae</taxon>
        <taxon>Phixviricota</taxon>
        <taxon>Malgrandaviricetes</taxon>
        <taxon>Petitvirales</taxon>
        <taxon>Microviridae</taxon>
    </lineage>
</organism>